<dbReference type="AlphaFoldDB" id="A0A1B6GZN7"/>
<dbReference type="InterPro" id="IPR049012">
    <property type="entry name" value="Mutator_transp_dom"/>
</dbReference>
<name>A0A1B6GZN7_9HEMI</name>
<feature type="non-terminal residue" evidence="2">
    <location>
        <position position="1"/>
    </location>
</feature>
<sequence>SDGKVLGGKNRLTDDQVDLLQTYYGLAIRRNQGSLKEMKAAIWAILFHRISTDDRPQHQLCPKGEDSWCKYQKSLVTGQHYFHKSPMPVAVMETIKPIFRDLTKDE</sequence>
<reference evidence="2" key="1">
    <citation type="submission" date="2015-11" db="EMBL/GenBank/DDBJ databases">
        <title>De novo transcriptome assembly of four potential Pierce s Disease insect vectors from Arizona vineyards.</title>
        <authorList>
            <person name="Tassone E.E."/>
        </authorList>
    </citation>
    <scope>NUCLEOTIDE SEQUENCE</scope>
</reference>
<feature type="domain" description="Mutator-like transposase" evidence="1">
    <location>
        <begin position="7"/>
        <end position="69"/>
    </location>
</feature>
<gene>
    <name evidence="2" type="ORF">g.49348</name>
</gene>
<feature type="non-terminal residue" evidence="2">
    <location>
        <position position="106"/>
    </location>
</feature>
<evidence type="ECO:0000259" key="1">
    <source>
        <dbReference type="Pfam" id="PF20700"/>
    </source>
</evidence>
<accession>A0A1B6GZN7</accession>
<dbReference type="EMBL" id="GECZ01001883">
    <property type="protein sequence ID" value="JAS67886.1"/>
    <property type="molecule type" value="Transcribed_RNA"/>
</dbReference>
<protein>
    <recommendedName>
        <fullName evidence="1">Mutator-like transposase domain-containing protein</fullName>
    </recommendedName>
</protein>
<proteinExistence type="predicted"/>
<evidence type="ECO:0000313" key="2">
    <source>
        <dbReference type="EMBL" id="JAS67886.1"/>
    </source>
</evidence>
<organism evidence="2">
    <name type="scientific">Cuerna arida</name>
    <dbReference type="NCBI Taxonomy" id="1464854"/>
    <lineage>
        <taxon>Eukaryota</taxon>
        <taxon>Metazoa</taxon>
        <taxon>Ecdysozoa</taxon>
        <taxon>Arthropoda</taxon>
        <taxon>Hexapoda</taxon>
        <taxon>Insecta</taxon>
        <taxon>Pterygota</taxon>
        <taxon>Neoptera</taxon>
        <taxon>Paraneoptera</taxon>
        <taxon>Hemiptera</taxon>
        <taxon>Auchenorrhyncha</taxon>
        <taxon>Membracoidea</taxon>
        <taxon>Cicadellidae</taxon>
        <taxon>Cicadellinae</taxon>
        <taxon>Proconiini</taxon>
        <taxon>Cuerna</taxon>
    </lineage>
</organism>
<dbReference type="Pfam" id="PF20700">
    <property type="entry name" value="Mutator"/>
    <property type="match status" value="1"/>
</dbReference>